<proteinExistence type="predicted"/>
<dbReference type="EMBL" id="JRNQ01000104">
    <property type="protein sequence ID" value="KGF42995.1"/>
    <property type="molecule type" value="Genomic_DNA"/>
</dbReference>
<evidence type="ECO:0000313" key="2">
    <source>
        <dbReference type="Proteomes" id="UP000029525"/>
    </source>
</evidence>
<dbReference type="Proteomes" id="UP000029525">
    <property type="component" value="Unassembled WGS sequence"/>
</dbReference>
<organism evidence="1 2">
    <name type="scientific">Prevotella bivia DNF00320</name>
    <dbReference type="NCBI Taxonomy" id="1401068"/>
    <lineage>
        <taxon>Bacteria</taxon>
        <taxon>Pseudomonadati</taxon>
        <taxon>Bacteroidota</taxon>
        <taxon>Bacteroidia</taxon>
        <taxon>Bacteroidales</taxon>
        <taxon>Prevotellaceae</taxon>
        <taxon>Prevotella</taxon>
    </lineage>
</organism>
<evidence type="ECO:0000313" key="1">
    <source>
        <dbReference type="EMBL" id="KGF42995.1"/>
    </source>
</evidence>
<dbReference type="RefSeq" id="WP_036868648.1">
    <property type="nucleotide sequence ID" value="NZ_JRNQ01000104.1"/>
</dbReference>
<name>A0A096A7N8_9BACT</name>
<accession>A0A096A7N8</accession>
<protein>
    <submittedName>
        <fullName evidence="1">Uncharacterized protein</fullName>
    </submittedName>
</protein>
<reference evidence="1 2" key="1">
    <citation type="submission" date="2014-07" db="EMBL/GenBank/DDBJ databases">
        <authorList>
            <person name="McCorrison J."/>
            <person name="Sanka R."/>
            <person name="Torralba M."/>
            <person name="Gillis M."/>
            <person name="Haft D.H."/>
            <person name="Methe B."/>
            <person name="Sutton G."/>
            <person name="Nelson K.E."/>
        </authorList>
    </citation>
    <scope>NUCLEOTIDE SEQUENCE [LARGE SCALE GENOMIC DNA]</scope>
    <source>
        <strain evidence="1 2">DNF00320</strain>
    </source>
</reference>
<gene>
    <name evidence="1" type="ORF">HMPREF0647_10625</name>
</gene>
<dbReference type="OrthoDB" id="1026582at2"/>
<sequence>MHAWIYQISDAPIKEAINEDTLYQGDGTDYDYCAAIMEEGRKSVIEALKDYILPSGMFQQIDDTTFEYQGGIVEWKAQWVERIQDLASQLNIENILKFVGHSYKLERALKNPLDTASQFYLSGETDQTYAEESVELMRWIEDLEVGSKIYLGGIIDFHF</sequence>
<dbReference type="AlphaFoldDB" id="A0A096A7N8"/>
<comment type="caution">
    <text evidence="1">The sequence shown here is derived from an EMBL/GenBank/DDBJ whole genome shotgun (WGS) entry which is preliminary data.</text>
</comment>